<evidence type="ECO:0000256" key="6">
    <source>
        <dbReference type="SAM" id="SignalP"/>
    </source>
</evidence>
<accession>A0A6A5XWH9</accession>
<dbReference type="PROSITE" id="PS51387">
    <property type="entry name" value="FAD_PCMH"/>
    <property type="match status" value="1"/>
</dbReference>
<sequence>MSHGPRTTSAFGVWIAALLALPASATSAYVNVDIDSGDLLSAKLQGLPSNLAKLFAPESSNSPVVNASRCKVYPGDAEWPSDKAWSTLNKLSDDRLLSPTPQASACYEGPNYDPEKCEAMTATWGRSYSHMHDPIEMMSPVAQGMTCLPPNVFDSHNCTRGGFPLYVINATKPEHVQLGVNFARNTGVRLVVKNTGHDFLGKSGGKDALSIWTHWFKDIDYLEEYTDEKLGYSGPAFKAGVGVQAFEIYKAAHEKGRAVVGGEGETVGIFGGYIQGGGHSPLTSLYGTGADQVLSFEVVTADGKFVTANSTSYPDLFWAMRGGGGSTFGVATSVTVKAHPDMPTTASRFSFTSEKIGNETFWAGIRSYVDYFIPNADAGTYAYFVLIPNVWTGIFTFQMSPFFAPNKTLEQTQALLQPWFTQLNELGIQFDPNITHFDSYYEAWRSSFPLEVVQKVNATTGSRMFPRANFETEEKREELYQNLRQSSENNRVQVHFNIKAVDPANADNAVNPAWRPNILFAQQAVRWPVNASNEEILKIRQEFQTGDMQRWRDISPGAGSYLAEADRLEPNFGQAFWGDKYPRLLELKQKWDPKDVFFATTSVGSERWRVESPGNLPNENGKLCRVDQ</sequence>
<name>A0A6A5XWH9_9PLEO</name>
<reference evidence="8" key="1">
    <citation type="journal article" date="2020" name="Stud. Mycol.">
        <title>101 Dothideomycetes genomes: a test case for predicting lifestyles and emergence of pathogens.</title>
        <authorList>
            <person name="Haridas S."/>
            <person name="Albert R."/>
            <person name="Binder M."/>
            <person name="Bloem J."/>
            <person name="Labutti K."/>
            <person name="Salamov A."/>
            <person name="Andreopoulos B."/>
            <person name="Baker S."/>
            <person name="Barry K."/>
            <person name="Bills G."/>
            <person name="Bluhm B."/>
            <person name="Cannon C."/>
            <person name="Castanera R."/>
            <person name="Culley D."/>
            <person name="Daum C."/>
            <person name="Ezra D."/>
            <person name="Gonzalez J."/>
            <person name="Henrissat B."/>
            <person name="Kuo A."/>
            <person name="Liang C."/>
            <person name="Lipzen A."/>
            <person name="Lutzoni F."/>
            <person name="Magnuson J."/>
            <person name="Mondo S."/>
            <person name="Nolan M."/>
            <person name="Ohm R."/>
            <person name="Pangilinan J."/>
            <person name="Park H.-J."/>
            <person name="Ramirez L."/>
            <person name="Alfaro M."/>
            <person name="Sun H."/>
            <person name="Tritt A."/>
            <person name="Yoshinaga Y."/>
            <person name="Zwiers L.-H."/>
            <person name="Turgeon B."/>
            <person name="Goodwin S."/>
            <person name="Spatafora J."/>
            <person name="Crous P."/>
            <person name="Grigoriev I."/>
        </authorList>
    </citation>
    <scope>NUCLEOTIDE SEQUENCE</scope>
    <source>
        <strain evidence="8">CBS 175.79</strain>
    </source>
</reference>
<dbReference type="InterPro" id="IPR006094">
    <property type="entry name" value="Oxid_FAD_bind_N"/>
</dbReference>
<keyword evidence="3" id="KW-0285">Flavoprotein</keyword>
<keyword evidence="6" id="KW-0732">Signal</keyword>
<evidence type="ECO:0000256" key="2">
    <source>
        <dbReference type="ARBA" id="ARBA00005466"/>
    </source>
</evidence>
<dbReference type="PANTHER" id="PTHR42973">
    <property type="entry name" value="BINDING OXIDOREDUCTASE, PUTATIVE (AFU_ORTHOLOGUE AFUA_1G17690)-RELATED"/>
    <property type="match status" value="1"/>
</dbReference>
<feature type="domain" description="FAD-binding PCMH-type" evidence="7">
    <location>
        <begin position="160"/>
        <end position="341"/>
    </location>
</feature>
<dbReference type="GeneID" id="54278586"/>
<dbReference type="Proteomes" id="UP000799778">
    <property type="component" value="Unassembled WGS sequence"/>
</dbReference>
<dbReference type="InterPro" id="IPR012951">
    <property type="entry name" value="BBE"/>
</dbReference>
<evidence type="ECO:0000256" key="4">
    <source>
        <dbReference type="ARBA" id="ARBA00022827"/>
    </source>
</evidence>
<dbReference type="PANTHER" id="PTHR42973:SF39">
    <property type="entry name" value="FAD-BINDING PCMH-TYPE DOMAIN-CONTAINING PROTEIN"/>
    <property type="match status" value="1"/>
</dbReference>
<feature type="chain" id="PRO_5025686077" evidence="6">
    <location>
        <begin position="28"/>
        <end position="628"/>
    </location>
</feature>
<organism evidence="8 9">
    <name type="scientific">Aaosphaeria arxii CBS 175.79</name>
    <dbReference type="NCBI Taxonomy" id="1450172"/>
    <lineage>
        <taxon>Eukaryota</taxon>
        <taxon>Fungi</taxon>
        <taxon>Dikarya</taxon>
        <taxon>Ascomycota</taxon>
        <taxon>Pezizomycotina</taxon>
        <taxon>Dothideomycetes</taxon>
        <taxon>Pleosporomycetidae</taxon>
        <taxon>Pleosporales</taxon>
        <taxon>Pleosporales incertae sedis</taxon>
        <taxon>Aaosphaeria</taxon>
    </lineage>
</organism>
<dbReference type="Pfam" id="PF08031">
    <property type="entry name" value="BBE"/>
    <property type="match status" value="1"/>
</dbReference>
<dbReference type="InterPro" id="IPR050416">
    <property type="entry name" value="FAD-linked_Oxidoreductase"/>
</dbReference>
<evidence type="ECO:0000256" key="1">
    <source>
        <dbReference type="ARBA" id="ARBA00001974"/>
    </source>
</evidence>
<dbReference type="OrthoDB" id="9983560at2759"/>
<evidence type="ECO:0000259" key="7">
    <source>
        <dbReference type="PROSITE" id="PS51387"/>
    </source>
</evidence>
<dbReference type="RefSeq" id="XP_033385536.1">
    <property type="nucleotide sequence ID" value="XM_033521189.1"/>
</dbReference>
<feature type="signal peptide" evidence="6">
    <location>
        <begin position="1"/>
        <end position="27"/>
    </location>
</feature>
<dbReference type="GO" id="GO:0071949">
    <property type="term" value="F:FAD binding"/>
    <property type="evidence" value="ECO:0007669"/>
    <property type="project" value="InterPro"/>
</dbReference>
<protein>
    <submittedName>
        <fullName evidence="8">FAD-binding domain-containing protein</fullName>
    </submittedName>
</protein>
<keyword evidence="9" id="KW-1185">Reference proteome</keyword>
<dbReference type="Pfam" id="PF01565">
    <property type="entry name" value="FAD_binding_4"/>
    <property type="match status" value="1"/>
</dbReference>
<proteinExistence type="inferred from homology"/>
<dbReference type="InterPro" id="IPR016166">
    <property type="entry name" value="FAD-bd_PCMH"/>
</dbReference>
<keyword evidence="4" id="KW-0274">FAD</keyword>
<dbReference type="AlphaFoldDB" id="A0A6A5XWH9"/>
<gene>
    <name evidence="8" type="ORF">BU24DRAFT_145785</name>
</gene>
<keyword evidence="5" id="KW-0560">Oxidoreductase</keyword>
<evidence type="ECO:0000313" key="9">
    <source>
        <dbReference type="Proteomes" id="UP000799778"/>
    </source>
</evidence>
<dbReference type="InterPro" id="IPR016169">
    <property type="entry name" value="FAD-bd_PCMH_sub2"/>
</dbReference>
<comment type="cofactor">
    <cofactor evidence="1">
        <name>FAD</name>
        <dbReference type="ChEBI" id="CHEBI:57692"/>
    </cofactor>
</comment>
<dbReference type="GO" id="GO:0016491">
    <property type="term" value="F:oxidoreductase activity"/>
    <property type="evidence" value="ECO:0007669"/>
    <property type="project" value="UniProtKB-KW"/>
</dbReference>
<dbReference type="Gene3D" id="3.30.465.10">
    <property type="match status" value="2"/>
</dbReference>
<evidence type="ECO:0000256" key="3">
    <source>
        <dbReference type="ARBA" id="ARBA00022630"/>
    </source>
</evidence>
<evidence type="ECO:0000313" key="8">
    <source>
        <dbReference type="EMBL" id="KAF2017197.1"/>
    </source>
</evidence>
<comment type="similarity">
    <text evidence="2">Belongs to the oxygen-dependent FAD-linked oxidoreductase family.</text>
</comment>
<dbReference type="InterPro" id="IPR036318">
    <property type="entry name" value="FAD-bd_PCMH-like_sf"/>
</dbReference>
<dbReference type="EMBL" id="ML978068">
    <property type="protein sequence ID" value="KAF2017197.1"/>
    <property type="molecule type" value="Genomic_DNA"/>
</dbReference>
<evidence type="ECO:0000256" key="5">
    <source>
        <dbReference type="ARBA" id="ARBA00023002"/>
    </source>
</evidence>
<dbReference type="SUPFAM" id="SSF56176">
    <property type="entry name" value="FAD-binding/transporter-associated domain-like"/>
    <property type="match status" value="1"/>
</dbReference>